<protein>
    <submittedName>
        <fullName evidence="2">Uncharacterized protein</fullName>
    </submittedName>
</protein>
<sequence>MTENEIPEASERCLHSLKGNLVGVDQSSEEEKKIKSNVNSINMEDHSKNPRGVTSSSDLNNSMNLKHNGICFIDNKYEFLNSLIEEGEMVNGTHGKVTEQKKGANMSFNPDHSVINSFVLKKKVEITKADLGIFLNLRTEGIRPHTLTTSNFDWTEVNRVIREVNFKEHLPKVATLVFDAHIIQHILRTSKIPKAGDRVNITPLLSTVTYFIMNKQPINEAQLLIDYIYGLSEIGHVTHKRKKNIALGHLVSYILEKKYDLIHPDKEFEELLYYNDASFRVIFNKEEPRKTHVVISESEEAEPTHACEPNYQDLVQRFDSLETHFDQRGANACKCLPHAVPMLIVRFRLQLTASLRFAITNLLGLAIVAPDALSCANFRLVIVAALMLDTTTFGLAAAVIFGHNAAAVSCGRYYSVCTSDTAYRL</sequence>
<evidence type="ECO:0000313" key="2">
    <source>
        <dbReference type="EMBL" id="PKU73520.1"/>
    </source>
</evidence>
<gene>
    <name evidence="2" type="ORF">MA16_Dca008084</name>
</gene>
<feature type="region of interest" description="Disordered" evidence="1">
    <location>
        <begin position="40"/>
        <end position="60"/>
    </location>
</feature>
<reference evidence="2 3" key="1">
    <citation type="journal article" date="2016" name="Sci. Rep.">
        <title>The Dendrobium catenatum Lindl. genome sequence provides insights into polysaccharide synthase, floral development and adaptive evolution.</title>
        <authorList>
            <person name="Zhang G.Q."/>
            <person name="Xu Q."/>
            <person name="Bian C."/>
            <person name="Tsai W.C."/>
            <person name="Yeh C.M."/>
            <person name="Liu K.W."/>
            <person name="Yoshida K."/>
            <person name="Zhang L.S."/>
            <person name="Chang S.B."/>
            <person name="Chen F."/>
            <person name="Shi Y."/>
            <person name="Su Y.Y."/>
            <person name="Zhang Y.Q."/>
            <person name="Chen L.J."/>
            <person name="Yin Y."/>
            <person name="Lin M."/>
            <person name="Huang H."/>
            <person name="Deng H."/>
            <person name="Wang Z.W."/>
            <person name="Zhu S.L."/>
            <person name="Zhao X."/>
            <person name="Deng C."/>
            <person name="Niu S.C."/>
            <person name="Huang J."/>
            <person name="Wang M."/>
            <person name="Liu G.H."/>
            <person name="Yang H.J."/>
            <person name="Xiao X.J."/>
            <person name="Hsiao Y.Y."/>
            <person name="Wu W.L."/>
            <person name="Chen Y.Y."/>
            <person name="Mitsuda N."/>
            <person name="Ohme-Takagi M."/>
            <person name="Luo Y.B."/>
            <person name="Van de Peer Y."/>
            <person name="Liu Z.J."/>
        </authorList>
    </citation>
    <scope>NUCLEOTIDE SEQUENCE [LARGE SCALE GENOMIC DNA]</scope>
    <source>
        <tissue evidence="2">The whole plant</tissue>
    </source>
</reference>
<name>A0A2I0WCY3_9ASPA</name>
<proteinExistence type="predicted"/>
<evidence type="ECO:0000313" key="3">
    <source>
        <dbReference type="Proteomes" id="UP000233837"/>
    </source>
</evidence>
<dbReference type="EMBL" id="KZ502741">
    <property type="protein sequence ID" value="PKU73520.1"/>
    <property type="molecule type" value="Genomic_DNA"/>
</dbReference>
<dbReference type="AlphaFoldDB" id="A0A2I0WCY3"/>
<dbReference type="Proteomes" id="UP000233837">
    <property type="component" value="Unassembled WGS sequence"/>
</dbReference>
<reference evidence="2 3" key="2">
    <citation type="journal article" date="2017" name="Nature">
        <title>The Apostasia genome and the evolution of orchids.</title>
        <authorList>
            <person name="Zhang G.Q."/>
            <person name="Liu K.W."/>
            <person name="Li Z."/>
            <person name="Lohaus R."/>
            <person name="Hsiao Y.Y."/>
            <person name="Niu S.C."/>
            <person name="Wang J.Y."/>
            <person name="Lin Y.C."/>
            <person name="Xu Q."/>
            <person name="Chen L.J."/>
            <person name="Yoshida K."/>
            <person name="Fujiwara S."/>
            <person name="Wang Z.W."/>
            <person name="Zhang Y.Q."/>
            <person name="Mitsuda N."/>
            <person name="Wang M."/>
            <person name="Liu G.H."/>
            <person name="Pecoraro L."/>
            <person name="Huang H.X."/>
            <person name="Xiao X.J."/>
            <person name="Lin M."/>
            <person name="Wu X.Y."/>
            <person name="Wu W.L."/>
            <person name="Chen Y.Y."/>
            <person name="Chang S.B."/>
            <person name="Sakamoto S."/>
            <person name="Ohme-Takagi M."/>
            <person name="Yagi M."/>
            <person name="Zeng S.J."/>
            <person name="Shen C.Y."/>
            <person name="Yeh C.M."/>
            <person name="Luo Y.B."/>
            <person name="Tsai W.C."/>
            <person name="Van de Peer Y."/>
            <person name="Liu Z.J."/>
        </authorList>
    </citation>
    <scope>NUCLEOTIDE SEQUENCE [LARGE SCALE GENOMIC DNA]</scope>
    <source>
        <tissue evidence="2">The whole plant</tissue>
    </source>
</reference>
<keyword evidence="3" id="KW-1185">Reference proteome</keyword>
<evidence type="ECO:0000256" key="1">
    <source>
        <dbReference type="SAM" id="MobiDB-lite"/>
    </source>
</evidence>
<organism evidence="2 3">
    <name type="scientific">Dendrobium catenatum</name>
    <dbReference type="NCBI Taxonomy" id="906689"/>
    <lineage>
        <taxon>Eukaryota</taxon>
        <taxon>Viridiplantae</taxon>
        <taxon>Streptophyta</taxon>
        <taxon>Embryophyta</taxon>
        <taxon>Tracheophyta</taxon>
        <taxon>Spermatophyta</taxon>
        <taxon>Magnoliopsida</taxon>
        <taxon>Liliopsida</taxon>
        <taxon>Asparagales</taxon>
        <taxon>Orchidaceae</taxon>
        <taxon>Epidendroideae</taxon>
        <taxon>Malaxideae</taxon>
        <taxon>Dendrobiinae</taxon>
        <taxon>Dendrobium</taxon>
    </lineage>
</organism>
<accession>A0A2I0WCY3</accession>